<evidence type="ECO:0000313" key="4">
    <source>
        <dbReference type="WBParaSite" id="Csp11.Scaffold621.g6199.t1"/>
    </source>
</evidence>
<evidence type="ECO:0000313" key="3">
    <source>
        <dbReference type="Proteomes" id="UP000095282"/>
    </source>
</evidence>
<evidence type="ECO:0000259" key="1">
    <source>
        <dbReference type="Pfam" id="PF00646"/>
    </source>
</evidence>
<dbReference type="PANTHER" id="PTHR23015:SF4">
    <property type="entry name" value="DUF38 DOMAIN-CONTAINING PROTEIN-RELATED"/>
    <property type="match status" value="1"/>
</dbReference>
<name>A0A1I7TI94_9PELO</name>
<proteinExistence type="predicted"/>
<accession>A0A1I7TI94</accession>
<dbReference type="PANTHER" id="PTHR23015">
    <property type="entry name" value="UNCHARACTERIZED C.ELEGANS PROTEIN"/>
    <property type="match status" value="1"/>
</dbReference>
<dbReference type="WBParaSite" id="Csp11.Scaffold621.g6199.t1">
    <property type="protein sequence ID" value="Csp11.Scaffold621.g6199.t1"/>
    <property type="gene ID" value="Csp11.Scaffold621.g6199"/>
</dbReference>
<dbReference type="Pfam" id="PF00646">
    <property type="entry name" value="F-box"/>
    <property type="match status" value="1"/>
</dbReference>
<dbReference type="InterPro" id="IPR040161">
    <property type="entry name" value="FB224"/>
</dbReference>
<feature type="domain" description="DUF38" evidence="2">
    <location>
        <begin position="147"/>
        <end position="265"/>
    </location>
</feature>
<dbReference type="Pfam" id="PF01827">
    <property type="entry name" value="FTH"/>
    <property type="match status" value="1"/>
</dbReference>
<dbReference type="GO" id="GO:0045087">
    <property type="term" value="P:innate immune response"/>
    <property type="evidence" value="ECO:0007669"/>
    <property type="project" value="TreeGrafter"/>
</dbReference>
<dbReference type="AlphaFoldDB" id="A0A1I7TI94"/>
<feature type="domain" description="F-box" evidence="1">
    <location>
        <begin position="11"/>
        <end position="51"/>
    </location>
</feature>
<dbReference type="Proteomes" id="UP000095282">
    <property type="component" value="Unplaced"/>
</dbReference>
<sequence length="333" mass="38711">MNIAPSTECSLLDMTADELDIIMGYVDCKEIQVLRKVCSSLRQHIDNSQFDSKIDDVKVTETLEKMKLSFRIKNLKYTTIEYQMHPGGCLIKWDNKSKSLKDSDYAHVAGNDLGLILRHQKSIISNLELSFEETRKSGSVKCTGLERFLTALNSHLQSRKTLLPVHQFKIYGITKEVQLMKFIPHLKPKTLVEFGFCLNDYCHTDIKLNQVLQLDQWKLSQAFSTEYINYCHPLKTLTHFTSAAVKINQMTMEEIIELKNMLLQRIFEEPEWSGMTIRYSFTDRRKFATWLNVSYLDGKVTHIFRSDSNKHLKIEWTPWDSVIKFSVIVDPVV</sequence>
<dbReference type="InterPro" id="IPR002900">
    <property type="entry name" value="DUF38/FTH_CAE_spp"/>
</dbReference>
<organism evidence="3 4">
    <name type="scientific">Caenorhabditis tropicalis</name>
    <dbReference type="NCBI Taxonomy" id="1561998"/>
    <lineage>
        <taxon>Eukaryota</taxon>
        <taxon>Metazoa</taxon>
        <taxon>Ecdysozoa</taxon>
        <taxon>Nematoda</taxon>
        <taxon>Chromadorea</taxon>
        <taxon>Rhabditida</taxon>
        <taxon>Rhabditina</taxon>
        <taxon>Rhabditomorpha</taxon>
        <taxon>Rhabditoidea</taxon>
        <taxon>Rhabditidae</taxon>
        <taxon>Peloderinae</taxon>
        <taxon>Caenorhabditis</taxon>
    </lineage>
</organism>
<reference evidence="4" key="1">
    <citation type="submission" date="2016-11" db="UniProtKB">
        <authorList>
            <consortium name="WormBaseParasite"/>
        </authorList>
    </citation>
    <scope>IDENTIFICATION</scope>
</reference>
<protein>
    <submittedName>
        <fullName evidence="4">FTH domain-containing protein</fullName>
    </submittedName>
</protein>
<keyword evidence="3" id="KW-1185">Reference proteome</keyword>
<evidence type="ECO:0000259" key="2">
    <source>
        <dbReference type="Pfam" id="PF01827"/>
    </source>
</evidence>
<dbReference type="InterPro" id="IPR001810">
    <property type="entry name" value="F-box_dom"/>
</dbReference>